<sequence>MTTLEIQRRLKAHGFDPGPLDGRSGPRTETALRVFQGARGLVVDGVVGPKTRAALAAEAADAFHTPSPTLDARSERNLVGVHPDLARVVRRAAALAGVAFAVTEGARTLARQRKLVAAGASQTLRSRHIPGGGANVAHAVDLAAKVGGAIRWDWPLYERLAAAMKQAAQDEAVPIEWGGDWPSFRDGPHFQLPWARYPG</sequence>
<comment type="caution">
    <text evidence="3">The sequence shown here is derived from an EMBL/GenBank/DDBJ whole genome shotgun (WGS) entry which is preliminary data.</text>
</comment>
<feature type="domain" description="Peptidoglycan binding-like" evidence="1">
    <location>
        <begin position="5"/>
        <end position="55"/>
    </location>
</feature>
<dbReference type="SUPFAM" id="SSF47090">
    <property type="entry name" value="PGBD-like"/>
    <property type="match status" value="1"/>
</dbReference>
<evidence type="ECO:0000259" key="1">
    <source>
        <dbReference type="Pfam" id="PF01471"/>
    </source>
</evidence>
<dbReference type="Pfam" id="PF13539">
    <property type="entry name" value="Peptidase_M15_4"/>
    <property type="match status" value="1"/>
</dbReference>
<protein>
    <submittedName>
        <fullName evidence="3">Peptidoglycan-binding protein</fullName>
    </submittedName>
</protein>
<keyword evidence="4" id="KW-1185">Reference proteome</keyword>
<dbReference type="RefSeq" id="WP_378773649.1">
    <property type="nucleotide sequence ID" value="NZ_JBHTMX010000002.1"/>
</dbReference>
<gene>
    <name evidence="3" type="ORF">ACFQ4O_00620</name>
</gene>
<accession>A0ABW3Z2P3</accession>
<dbReference type="Gene3D" id="3.30.1380.10">
    <property type="match status" value="1"/>
</dbReference>
<dbReference type="Pfam" id="PF01471">
    <property type="entry name" value="PG_binding_1"/>
    <property type="match status" value="1"/>
</dbReference>
<dbReference type="InterPro" id="IPR036365">
    <property type="entry name" value="PGBD-like_sf"/>
</dbReference>
<dbReference type="Gene3D" id="1.10.101.10">
    <property type="entry name" value="PGBD-like superfamily/PGBD"/>
    <property type="match status" value="1"/>
</dbReference>
<dbReference type="InterPro" id="IPR039561">
    <property type="entry name" value="Peptidase_M15C"/>
</dbReference>
<dbReference type="EMBL" id="JBHTMX010000002">
    <property type="protein sequence ID" value="MFD1330501.1"/>
    <property type="molecule type" value="Genomic_DNA"/>
</dbReference>
<evidence type="ECO:0000313" key="4">
    <source>
        <dbReference type="Proteomes" id="UP001597171"/>
    </source>
</evidence>
<evidence type="ECO:0000313" key="3">
    <source>
        <dbReference type="EMBL" id="MFD1330501.1"/>
    </source>
</evidence>
<dbReference type="SUPFAM" id="SSF55166">
    <property type="entry name" value="Hedgehog/DD-peptidase"/>
    <property type="match status" value="1"/>
</dbReference>
<dbReference type="Proteomes" id="UP001597171">
    <property type="component" value="Unassembled WGS sequence"/>
</dbReference>
<dbReference type="CDD" id="cd14845">
    <property type="entry name" value="L-Ala-D-Glu_peptidase_like"/>
    <property type="match status" value="1"/>
</dbReference>
<evidence type="ECO:0000259" key="2">
    <source>
        <dbReference type="Pfam" id="PF13539"/>
    </source>
</evidence>
<dbReference type="InterPro" id="IPR009045">
    <property type="entry name" value="Zn_M74/Hedgehog-like"/>
</dbReference>
<organism evidence="3 4">
    <name type="scientific">Methylopila musalis</name>
    <dbReference type="NCBI Taxonomy" id="1134781"/>
    <lineage>
        <taxon>Bacteria</taxon>
        <taxon>Pseudomonadati</taxon>
        <taxon>Pseudomonadota</taxon>
        <taxon>Alphaproteobacteria</taxon>
        <taxon>Hyphomicrobiales</taxon>
        <taxon>Methylopilaceae</taxon>
        <taxon>Methylopila</taxon>
    </lineage>
</organism>
<name>A0ABW3Z2P3_9HYPH</name>
<reference evidence="4" key="1">
    <citation type="journal article" date="2019" name="Int. J. Syst. Evol. Microbiol.">
        <title>The Global Catalogue of Microorganisms (GCM) 10K type strain sequencing project: providing services to taxonomists for standard genome sequencing and annotation.</title>
        <authorList>
            <consortium name="The Broad Institute Genomics Platform"/>
            <consortium name="The Broad Institute Genome Sequencing Center for Infectious Disease"/>
            <person name="Wu L."/>
            <person name="Ma J."/>
        </authorList>
    </citation>
    <scope>NUCLEOTIDE SEQUENCE [LARGE SCALE GENOMIC DNA]</scope>
    <source>
        <strain evidence="4">CCUG 61696</strain>
    </source>
</reference>
<proteinExistence type="predicted"/>
<dbReference type="InterPro" id="IPR036366">
    <property type="entry name" value="PGBDSf"/>
</dbReference>
<feature type="domain" description="Peptidase M15C" evidence="2">
    <location>
        <begin position="122"/>
        <end position="192"/>
    </location>
</feature>
<dbReference type="InterPro" id="IPR002477">
    <property type="entry name" value="Peptidoglycan-bd-like"/>
</dbReference>